<dbReference type="InterPro" id="IPR014729">
    <property type="entry name" value="Rossmann-like_a/b/a_fold"/>
</dbReference>
<dbReference type="PANTHER" id="PTHR11956">
    <property type="entry name" value="ARGINYL-TRNA SYNTHETASE"/>
    <property type="match status" value="1"/>
</dbReference>
<organism evidence="7 8">
    <name type="scientific">Candidatus Nealsonbacteria bacterium CG_4_8_14_3_um_filter_37_36</name>
    <dbReference type="NCBI Taxonomy" id="1974688"/>
    <lineage>
        <taxon>Bacteria</taxon>
        <taxon>Candidatus Nealsoniibacteriota</taxon>
    </lineage>
</organism>
<dbReference type="PANTHER" id="PTHR11956:SF5">
    <property type="entry name" value="ARGININE--TRNA LIGASE, CYTOPLASMIC"/>
    <property type="match status" value="1"/>
</dbReference>
<protein>
    <submittedName>
        <fullName evidence="7">Arginine--tRNA ligase</fullName>
    </submittedName>
</protein>
<evidence type="ECO:0000313" key="8">
    <source>
        <dbReference type="Proteomes" id="UP000236840"/>
    </source>
</evidence>
<dbReference type="InterPro" id="IPR036695">
    <property type="entry name" value="Arg-tRNA-synth_N_sf"/>
</dbReference>
<evidence type="ECO:0000256" key="2">
    <source>
        <dbReference type="ARBA" id="ARBA00022741"/>
    </source>
</evidence>
<dbReference type="InterPro" id="IPR005148">
    <property type="entry name" value="Arg-tRNA-synth_N"/>
</dbReference>
<dbReference type="InterPro" id="IPR035684">
    <property type="entry name" value="ArgRS_core"/>
</dbReference>
<proteinExistence type="inferred from homology"/>
<dbReference type="SUPFAM" id="SSF52374">
    <property type="entry name" value="Nucleotidylyl transferase"/>
    <property type="match status" value="1"/>
</dbReference>
<gene>
    <name evidence="7" type="primary">argS</name>
    <name evidence="7" type="ORF">COZ90_00115</name>
</gene>
<sequence>MAREEIIKLIQKATGEKPEKIKVEQPEDVSHGDYSTNIALQLKKDPTEIARKLKSGIFEKVEVAEPGFINFFLSKEFLQKQVEGILKQGEKFGQLKIGKNKKTQVEFISANPTGPLHIGNGRGAFFGDTLANILEKAGYKITREYYINDAKA</sequence>
<dbReference type="PROSITE" id="PS00178">
    <property type="entry name" value="AA_TRNA_LIGASE_I"/>
    <property type="match status" value="1"/>
</dbReference>
<dbReference type="InterPro" id="IPR001412">
    <property type="entry name" value="aa-tRNA-synth_I_CS"/>
</dbReference>
<dbReference type="SMART" id="SM01016">
    <property type="entry name" value="Arg_tRNA_synt_N"/>
    <property type="match status" value="1"/>
</dbReference>
<evidence type="ECO:0000256" key="5">
    <source>
        <dbReference type="RuleBase" id="RU363038"/>
    </source>
</evidence>
<dbReference type="GO" id="GO:0006420">
    <property type="term" value="P:arginyl-tRNA aminoacylation"/>
    <property type="evidence" value="ECO:0007669"/>
    <property type="project" value="InterPro"/>
</dbReference>
<reference evidence="8" key="1">
    <citation type="submission" date="2017-09" db="EMBL/GenBank/DDBJ databases">
        <title>Depth-based differentiation of microbial function through sediment-hosted aquifers and enrichment of novel symbionts in the deep terrestrial subsurface.</title>
        <authorList>
            <person name="Probst A.J."/>
            <person name="Ladd B."/>
            <person name="Jarett J.K."/>
            <person name="Geller-Mcgrath D.E."/>
            <person name="Sieber C.M.K."/>
            <person name="Emerson J.B."/>
            <person name="Anantharaman K."/>
            <person name="Thomas B.C."/>
            <person name="Malmstrom R."/>
            <person name="Stieglmeier M."/>
            <person name="Klingl A."/>
            <person name="Woyke T."/>
            <person name="Ryan C.M."/>
            <person name="Banfield J.F."/>
        </authorList>
    </citation>
    <scope>NUCLEOTIDE SEQUENCE [LARGE SCALE GENOMIC DNA]</scope>
</reference>
<evidence type="ECO:0000259" key="6">
    <source>
        <dbReference type="SMART" id="SM01016"/>
    </source>
</evidence>
<dbReference type="AlphaFoldDB" id="A0A2H9N1T6"/>
<dbReference type="PRINTS" id="PR01038">
    <property type="entry name" value="TRNASYNTHARG"/>
</dbReference>
<dbReference type="InterPro" id="IPR001278">
    <property type="entry name" value="Arg-tRNA-ligase"/>
</dbReference>
<dbReference type="Gene3D" id="3.40.50.620">
    <property type="entry name" value="HUPs"/>
    <property type="match status" value="1"/>
</dbReference>
<feature type="non-terminal residue" evidence="7">
    <location>
        <position position="152"/>
    </location>
</feature>
<evidence type="ECO:0000256" key="3">
    <source>
        <dbReference type="ARBA" id="ARBA00022840"/>
    </source>
</evidence>
<name>A0A2H9N1T6_9BACT</name>
<dbReference type="GO" id="GO:0005524">
    <property type="term" value="F:ATP binding"/>
    <property type="evidence" value="ECO:0007669"/>
    <property type="project" value="UniProtKB-KW"/>
</dbReference>
<dbReference type="GO" id="GO:0004814">
    <property type="term" value="F:arginine-tRNA ligase activity"/>
    <property type="evidence" value="ECO:0007669"/>
    <property type="project" value="InterPro"/>
</dbReference>
<keyword evidence="5" id="KW-0648">Protein biosynthesis</keyword>
<comment type="similarity">
    <text evidence="5">Belongs to the class-I aminoacyl-tRNA synthetase family.</text>
</comment>
<keyword evidence="4 5" id="KW-0030">Aminoacyl-tRNA synthetase</keyword>
<dbReference type="EMBL" id="PFHJ01000004">
    <property type="protein sequence ID" value="PIW91623.1"/>
    <property type="molecule type" value="Genomic_DNA"/>
</dbReference>
<dbReference type="Proteomes" id="UP000236840">
    <property type="component" value="Unassembled WGS sequence"/>
</dbReference>
<dbReference type="Gene3D" id="3.30.1360.70">
    <property type="entry name" value="Arginyl tRNA synthetase N-terminal domain"/>
    <property type="match status" value="1"/>
</dbReference>
<comment type="caution">
    <text evidence="7">The sequence shown here is derived from an EMBL/GenBank/DDBJ whole genome shotgun (WGS) entry which is preliminary data.</text>
</comment>
<keyword evidence="2 5" id="KW-0547">Nucleotide-binding</keyword>
<dbReference type="SUPFAM" id="SSF55190">
    <property type="entry name" value="Arginyl-tRNA synthetase (ArgRS), N-terminal 'additional' domain"/>
    <property type="match status" value="1"/>
</dbReference>
<evidence type="ECO:0000256" key="4">
    <source>
        <dbReference type="ARBA" id="ARBA00023146"/>
    </source>
</evidence>
<evidence type="ECO:0000313" key="7">
    <source>
        <dbReference type="EMBL" id="PIW91623.1"/>
    </source>
</evidence>
<evidence type="ECO:0000256" key="1">
    <source>
        <dbReference type="ARBA" id="ARBA00022598"/>
    </source>
</evidence>
<feature type="domain" description="Arginyl tRNA synthetase N-terminal" evidence="6">
    <location>
        <begin position="4"/>
        <end position="73"/>
    </location>
</feature>
<keyword evidence="1 5" id="KW-0436">Ligase</keyword>
<keyword evidence="3 5" id="KW-0067">ATP-binding</keyword>
<accession>A0A2H9N1T6</accession>
<dbReference type="Pfam" id="PF00750">
    <property type="entry name" value="tRNA-synt_1d"/>
    <property type="match status" value="1"/>
</dbReference>
<dbReference type="GO" id="GO:0005737">
    <property type="term" value="C:cytoplasm"/>
    <property type="evidence" value="ECO:0007669"/>
    <property type="project" value="InterPro"/>
</dbReference>
<dbReference type="Pfam" id="PF03485">
    <property type="entry name" value="Arg_tRNA_synt_N"/>
    <property type="match status" value="1"/>
</dbReference>